<evidence type="ECO:0000313" key="2">
    <source>
        <dbReference type="RefSeq" id="XP_040960018.1"/>
    </source>
</evidence>
<keyword evidence="1" id="KW-1185">Reference proteome</keyword>
<reference evidence="1" key="1">
    <citation type="journal article" date="2020" name="Nat. Genet.">
        <title>Genomic diversifications of five Gossypium allopolyploid species and their impact on cotton improvement.</title>
        <authorList>
            <person name="Chen Z.J."/>
            <person name="Sreedasyam A."/>
            <person name="Ando A."/>
            <person name="Song Q."/>
            <person name="De Santiago L.M."/>
            <person name="Hulse-Kemp A.M."/>
            <person name="Ding M."/>
            <person name="Ye W."/>
            <person name="Kirkbride R.C."/>
            <person name="Jenkins J."/>
            <person name="Plott C."/>
            <person name="Lovell J."/>
            <person name="Lin Y.M."/>
            <person name="Vaughn R."/>
            <person name="Liu B."/>
            <person name="Simpson S."/>
            <person name="Scheffler B.E."/>
            <person name="Wen L."/>
            <person name="Saski C.A."/>
            <person name="Grover C.E."/>
            <person name="Hu G."/>
            <person name="Conover J.L."/>
            <person name="Carlson J.W."/>
            <person name="Shu S."/>
            <person name="Boston L.B."/>
            <person name="Williams M."/>
            <person name="Peterson D.G."/>
            <person name="McGee K."/>
            <person name="Jones D.C."/>
            <person name="Wendel J.F."/>
            <person name="Stelly D.M."/>
            <person name="Grimwood J."/>
            <person name="Schmutz J."/>
        </authorList>
    </citation>
    <scope>NUCLEOTIDE SEQUENCE [LARGE SCALE GENOMIC DNA]</scope>
    <source>
        <strain evidence="1">cv. TM-1</strain>
    </source>
</reference>
<dbReference type="Gene3D" id="3.10.10.10">
    <property type="entry name" value="HIV Type 1 Reverse Transcriptase, subunit A, domain 1"/>
    <property type="match status" value="1"/>
</dbReference>
<proteinExistence type="predicted"/>
<dbReference type="GeneID" id="121223090"/>
<dbReference type="InterPro" id="IPR032567">
    <property type="entry name" value="RTL1-rel"/>
</dbReference>
<name>A0ABM3AYZ3_GOSHI</name>
<organism evidence="1 2">
    <name type="scientific">Gossypium hirsutum</name>
    <name type="common">Upland cotton</name>
    <name type="synonym">Gossypium mexicanum</name>
    <dbReference type="NCBI Taxonomy" id="3635"/>
    <lineage>
        <taxon>Eukaryota</taxon>
        <taxon>Viridiplantae</taxon>
        <taxon>Streptophyta</taxon>
        <taxon>Embryophyta</taxon>
        <taxon>Tracheophyta</taxon>
        <taxon>Spermatophyta</taxon>
        <taxon>Magnoliopsida</taxon>
        <taxon>eudicotyledons</taxon>
        <taxon>Gunneridae</taxon>
        <taxon>Pentapetalae</taxon>
        <taxon>rosids</taxon>
        <taxon>malvids</taxon>
        <taxon>Malvales</taxon>
        <taxon>Malvaceae</taxon>
        <taxon>Malvoideae</taxon>
        <taxon>Gossypium</taxon>
    </lineage>
</organism>
<dbReference type="SUPFAM" id="SSF56672">
    <property type="entry name" value="DNA/RNA polymerases"/>
    <property type="match status" value="1"/>
</dbReference>
<dbReference type="InterPro" id="IPR043502">
    <property type="entry name" value="DNA/RNA_pol_sf"/>
</dbReference>
<evidence type="ECO:0000313" key="1">
    <source>
        <dbReference type="Proteomes" id="UP000818029"/>
    </source>
</evidence>
<reference evidence="2" key="2">
    <citation type="submission" date="2025-08" db="UniProtKB">
        <authorList>
            <consortium name="RefSeq"/>
        </authorList>
    </citation>
    <scope>IDENTIFICATION</scope>
</reference>
<gene>
    <name evidence="2" type="primary">LOC121223090</name>
</gene>
<dbReference type="Proteomes" id="UP000818029">
    <property type="component" value="Chromosome D11"/>
</dbReference>
<protein>
    <submittedName>
        <fullName evidence="2">Uncharacterized protein</fullName>
    </submittedName>
</protein>
<dbReference type="PANTHER" id="PTHR15503:SF45">
    <property type="entry name" value="RNA-DIRECTED DNA POLYMERASE HOMOLOG"/>
    <property type="match status" value="1"/>
</dbReference>
<sequence>MGKLFSSQGGFIKVHSTSLAEPRPLIQLTNTSINVQLNGLHLEAAQLNSSCMKLPKNVPIRKQVNLKCKNGEFIFVKANGTNCTTNVISTMIAHQFIRKECKAYVLNSKVAESKIDQVPRVQEYVDVFSEELPGLSPTQEVEFVIELVLGITTISIAPYSMAPTELKELKAQLQELLDHGFILPSVSLWGALILFVKKKMS</sequence>
<accession>A0ABM3AYZ3</accession>
<dbReference type="RefSeq" id="XP_040960018.1">
    <property type="nucleotide sequence ID" value="XM_041104084.1"/>
</dbReference>
<dbReference type="PANTHER" id="PTHR15503">
    <property type="entry name" value="LDOC1 RELATED"/>
    <property type="match status" value="1"/>
</dbReference>